<protein>
    <recommendedName>
        <fullName evidence="3">FCP1 homology domain-containing protein</fullName>
    </recommendedName>
</protein>
<name>A0A1G2T9K8_9BACT</name>
<dbReference type="InterPro" id="IPR023214">
    <property type="entry name" value="HAD_sf"/>
</dbReference>
<dbReference type="AlphaFoldDB" id="A0A1G2T9K8"/>
<evidence type="ECO:0000313" key="2">
    <source>
        <dbReference type="Proteomes" id="UP000179264"/>
    </source>
</evidence>
<dbReference type="Gene3D" id="3.40.50.1000">
    <property type="entry name" value="HAD superfamily/HAD-like"/>
    <property type="match status" value="1"/>
</dbReference>
<evidence type="ECO:0008006" key="3">
    <source>
        <dbReference type="Google" id="ProtNLM"/>
    </source>
</evidence>
<accession>A0A1G2T9K8</accession>
<reference evidence="1 2" key="1">
    <citation type="journal article" date="2016" name="Nat. Commun.">
        <title>Thousands of microbial genomes shed light on interconnected biogeochemical processes in an aquifer system.</title>
        <authorList>
            <person name="Anantharaman K."/>
            <person name="Brown C.T."/>
            <person name="Hug L.A."/>
            <person name="Sharon I."/>
            <person name="Castelle C.J."/>
            <person name="Probst A.J."/>
            <person name="Thomas B.C."/>
            <person name="Singh A."/>
            <person name="Wilkins M.J."/>
            <person name="Karaoz U."/>
            <person name="Brodie E.L."/>
            <person name="Williams K.H."/>
            <person name="Hubbard S.S."/>
            <person name="Banfield J.F."/>
        </authorList>
    </citation>
    <scope>NUCLEOTIDE SEQUENCE [LARGE SCALE GENOMIC DNA]</scope>
</reference>
<gene>
    <name evidence="1" type="ORF">A2W58_01065</name>
</gene>
<sequence>MTIKKESLGIDIGNVIINHRLTDKEDKTLHEERYSTIPAAEGMFDAIKKLNDNKFQGNIFLISKCTPWAQEKILAWLKDNNFYTKTGVKPENVFFCRERHEKDKICSDNNVSCFVDDRLEVLSHMVNTVPHLFLYQPDQAEIDEFKQFLSKVTKVESWSAIVEKIKTASEN</sequence>
<comment type="caution">
    <text evidence="1">The sequence shown here is derived from an EMBL/GenBank/DDBJ whole genome shotgun (WGS) entry which is preliminary data.</text>
</comment>
<evidence type="ECO:0000313" key="1">
    <source>
        <dbReference type="EMBL" id="OHA93950.1"/>
    </source>
</evidence>
<organism evidence="1 2">
    <name type="scientific">Candidatus Zambryskibacteria bacterium RIFCSPHIGHO2_02_38_10.5</name>
    <dbReference type="NCBI Taxonomy" id="1802742"/>
    <lineage>
        <taxon>Bacteria</taxon>
        <taxon>Candidatus Zambryskiibacteriota</taxon>
    </lineage>
</organism>
<proteinExistence type="predicted"/>
<dbReference type="Proteomes" id="UP000179264">
    <property type="component" value="Unassembled WGS sequence"/>
</dbReference>
<dbReference type="EMBL" id="MHVL01000005">
    <property type="protein sequence ID" value="OHA93950.1"/>
    <property type="molecule type" value="Genomic_DNA"/>
</dbReference>